<feature type="domain" description="HTH luxR-type" evidence="6">
    <location>
        <begin position="149"/>
        <end position="214"/>
    </location>
</feature>
<dbReference type="SUPFAM" id="SSF52172">
    <property type="entry name" value="CheY-like"/>
    <property type="match status" value="1"/>
</dbReference>
<gene>
    <name evidence="8" type="ORF">BW733_08365</name>
</gene>
<dbReference type="PROSITE" id="PS50043">
    <property type="entry name" value="HTH_LUXR_2"/>
    <property type="match status" value="1"/>
</dbReference>
<dbReference type="EMBL" id="CP019607">
    <property type="protein sequence ID" value="AQP52533.1"/>
    <property type="molecule type" value="Genomic_DNA"/>
</dbReference>
<dbReference type="InterPro" id="IPR058245">
    <property type="entry name" value="NreC/VraR/RcsB-like_REC"/>
</dbReference>
<dbReference type="STRING" id="399497.BW733_08365"/>
<evidence type="ECO:0000256" key="3">
    <source>
        <dbReference type="ARBA" id="ARBA00023125"/>
    </source>
</evidence>
<name>A0A1Q2D2M9_9ACTN</name>
<dbReference type="PANTHER" id="PTHR43214:SF24">
    <property type="entry name" value="TRANSCRIPTIONAL REGULATORY PROTEIN NARL-RELATED"/>
    <property type="match status" value="1"/>
</dbReference>
<dbReference type="Gene3D" id="3.40.50.2300">
    <property type="match status" value="1"/>
</dbReference>
<dbReference type="Pfam" id="PF00072">
    <property type="entry name" value="Response_reg"/>
    <property type="match status" value="1"/>
</dbReference>
<evidence type="ECO:0000259" key="7">
    <source>
        <dbReference type="PROSITE" id="PS50110"/>
    </source>
</evidence>
<dbReference type="InterPro" id="IPR000792">
    <property type="entry name" value="Tscrpt_reg_LuxR_C"/>
</dbReference>
<dbReference type="GO" id="GO:0003677">
    <property type="term" value="F:DNA binding"/>
    <property type="evidence" value="ECO:0007669"/>
    <property type="project" value="UniProtKB-KW"/>
</dbReference>
<evidence type="ECO:0000313" key="9">
    <source>
        <dbReference type="Proteomes" id="UP000188235"/>
    </source>
</evidence>
<accession>A0A1Q2D2M9</accession>
<dbReference type="OrthoDB" id="9808843at2"/>
<dbReference type="Proteomes" id="UP000188235">
    <property type="component" value="Chromosome"/>
</dbReference>
<reference evidence="8 9" key="1">
    <citation type="journal article" date="2008" name="Int. J. Syst. Evol. Microbiol.">
        <title>Tessaracoccus flavescens sp. nov., isolated from marine sediment.</title>
        <authorList>
            <person name="Lee D.W."/>
            <person name="Lee S.D."/>
        </authorList>
    </citation>
    <scope>NUCLEOTIDE SEQUENCE [LARGE SCALE GENOMIC DNA]</scope>
    <source>
        <strain evidence="8 9">SST-39T</strain>
    </source>
</reference>
<evidence type="ECO:0000256" key="4">
    <source>
        <dbReference type="ARBA" id="ARBA00023163"/>
    </source>
</evidence>
<proteinExistence type="predicted"/>
<feature type="domain" description="Response regulatory" evidence="7">
    <location>
        <begin position="3"/>
        <end position="119"/>
    </location>
</feature>
<dbReference type="InterPro" id="IPR001789">
    <property type="entry name" value="Sig_transdc_resp-reg_receiver"/>
</dbReference>
<feature type="modified residue" description="4-aspartylphosphate" evidence="5">
    <location>
        <position position="54"/>
    </location>
</feature>
<evidence type="ECO:0000256" key="2">
    <source>
        <dbReference type="ARBA" id="ARBA00023015"/>
    </source>
</evidence>
<dbReference type="InterPro" id="IPR016032">
    <property type="entry name" value="Sig_transdc_resp-reg_C-effctor"/>
</dbReference>
<keyword evidence="1 5" id="KW-0597">Phosphoprotein</keyword>
<dbReference type="SUPFAM" id="SSF46894">
    <property type="entry name" value="C-terminal effector domain of the bipartite response regulators"/>
    <property type="match status" value="1"/>
</dbReference>
<dbReference type="SMART" id="SM00421">
    <property type="entry name" value="HTH_LUXR"/>
    <property type="match status" value="1"/>
</dbReference>
<dbReference type="PANTHER" id="PTHR43214">
    <property type="entry name" value="TWO-COMPONENT RESPONSE REGULATOR"/>
    <property type="match status" value="1"/>
</dbReference>
<keyword evidence="9" id="KW-1185">Reference proteome</keyword>
<dbReference type="SMART" id="SM00448">
    <property type="entry name" value="REC"/>
    <property type="match status" value="1"/>
</dbReference>
<dbReference type="GO" id="GO:0006355">
    <property type="term" value="P:regulation of DNA-templated transcription"/>
    <property type="evidence" value="ECO:0007669"/>
    <property type="project" value="InterPro"/>
</dbReference>
<sequence>MTRIAIIDDDALVRAGLRLILGADPDLEVVAEGADGAEAVDLVRQHRPDLVLMDIRMPQVNGLVATERILVLPDPPKVIILTTFDADDLVLRALSVGASGFLLKDTSPERMLEDIRKVADGEQTLSPSVVAQVIAVATNRTELSRRDDARAALDSLSEREREIALAIGLGKTNAEIAGTQYLSIATVKSHVTRILDKLGASNRVQVAIVVHDADLD</sequence>
<evidence type="ECO:0000259" key="6">
    <source>
        <dbReference type="PROSITE" id="PS50043"/>
    </source>
</evidence>
<dbReference type="KEGG" id="tfa:BW733_08365"/>
<dbReference type="AlphaFoldDB" id="A0A1Q2D2M9"/>
<dbReference type="CDD" id="cd06170">
    <property type="entry name" value="LuxR_C_like"/>
    <property type="match status" value="1"/>
</dbReference>
<dbReference type="PROSITE" id="PS50110">
    <property type="entry name" value="RESPONSE_REGULATORY"/>
    <property type="match status" value="1"/>
</dbReference>
<organism evidence="8 9">
    <name type="scientific">Tessaracoccus flavescens</name>
    <dbReference type="NCBI Taxonomy" id="399497"/>
    <lineage>
        <taxon>Bacteria</taxon>
        <taxon>Bacillati</taxon>
        <taxon>Actinomycetota</taxon>
        <taxon>Actinomycetes</taxon>
        <taxon>Propionibacteriales</taxon>
        <taxon>Propionibacteriaceae</taxon>
        <taxon>Tessaracoccus</taxon>
    </lineage>
</organism>
<dbReference type="GO" id="GO:0000160">
    <property type="term" value="P:phosphorelay signal transduction system"/>
    <property type="evidence" value="ECO:0007669"/>
    <property type="project" value="InterPro"/>
</dbReference>
<dbReference type="PRINTS" id="PR00038">
    <property type="entry name" value="HTHLUXR"/>
</dbReference>
<dbReference type="InterPro" id="IPR011006">
    <property type="entry name" value="CheY-like_superfamily"/>
</dbReference>
<evidence type="ECO:0000256" key="5">
    <source>
        <dbReference type="PROSITE-ProRule" id="PRU00169"/>
    </source>
</evidence>
<dbReference type="CDD" id="cd17535">
    <property type="entry name" value="REC_NarL-like"/>
    <property type="match status" value="1"/>
</dbReference>
<dbReference type="Pfam" id="PF00196">
    <property type="entry name" value="GerE"/>
    <property type="match status" value="1"/>
</dbReference>
<keyword evidence="3 8" id="KW-0238">DNA-binding</keyword>
<keyword evidence="2" id="KW-0805">Transcription regulation</keyword>
<keyword evidence="4" id="KW-0804">Transcription</keyword>
<evidence type="ECO:0000256" key="1">
    <source>
        <dbReference type="ARBA" id="ARBA00022553"/>
    </source>
</evidence>
<dbReference type="InterPro" id="IPR039420">
    <property type="entry name" value="WalR-like"/>
</dbReference>
<evidence type="ECO:0000313" key="8">
    <source>
        <dbReference type="EMBL" id="AQP52533.1"/>
    </source>
</evidence>
<protein>
    <submittedName>
        <fullName evidence="8">DNA-binding response regulator</fullName>
    </submittedName>
</protein>